<name>A0ABV6B9A7_9GAMM</name>
<proteinExistence type="predicted"/>
<protein>
    <submittedName>
        <fullName evidence="1">Uncharacterized protein</fullName>
    </submittedName>
</protein>
<dbReference type="RefSeq" id="WP_377240763.1">
    <property type="nucleotide sequence ID" value="NZ_JBHLXP010000001.1"/>
</dbReference>
<accession>A0ABV6B9A7</accession>
<evidence type="ECO:0000313" key="2">
    <source>
        <dbReference type="Proteomes" id="UP001589813"/>
    </source>
</evidence>
<gene>
    <name evidence="1" type="ORF">ACFFJP_04010</name>
</gene>
<dbReference type="Proteomes" id="UP001589813">
    <property type="component" value="Unassembled WGS sequence"/>
</dbReference>
<reference evidence="1 2" key="1">
    <citation type="submission" date="2024-09" db="EMBL/GenBank/DDBJ databases">
        <authorList>
            <person name="Sun Q."/>
            <person name="Mori K."/>
        </authorList>
    </citation>
    <scope>NUCLEOTIDE SEQUENCE [LARGE SCALE GENOMIC DNA]</scope>
    <source>
        <strain evidence="1 2">KCTC 23315</strain>
    </source>
</reference>
<organism evidence="1 2">
    <name type="scientific">Rheinheimera tilapiae</name>
    <dbReference type="NCBI Taxonomy" id="875043"/>
    <lineage>
        <taxon>Bacteria</taxon>
        <taxon>Pseudomonadati</taxon>
        <taxon>Pseudomonadota</taxon>
        <taxon>Gammaproteobacteria</taxon>
        <taxon>Chromatiales</taxon>
        <taxon>Chromatiaceae</taxon>
        <taxon>Rheinheimera</taxon>
    </lineage>
</organism>
<dbReference type="EMBL" id="JBHLXP010000001">
    <property type="protein sequence ID" value="MFC0047456.1"/>
    <property type="molecule type" value="Genomic_DNA"/>
</dbReference>
<keyword evidence="2" id="KW-1185">Reference proteome</keyword>
<comment type="caution">
    <text evidence="1">The sequence shown here is derived from an EMBL/GenBank/DDBJ whole genome shotgun (WGS) entry which is preliminary data.</text>
</comment>
<evidence type="ECO:0000313" key="1">
    <source>
        <dbReference type="EMBL" id="MFC0047456.1"/>
    </source>
</evidence>
<sequence>MQAVQHLFRQILTLLLLLATVLALLALLLLQRTPLLSETGQLNAAAVRNSQQLFNNLNQSMRDPGQQLVIQTNADELNAAFALASRTLPGFQGKTQINPAGLTILMTMPLDVLSYQLYINADIQIEPSAGPLQVRQVKLGRLTLPGDMALGLLGWVADQLWGPGEGAALLAKVRSVTVQQDAVKVELSKSEGFSLSQLKLSGVSLYKQWFGSDEQTALIEHYYALALAHSQQQSATQSSHSLITYLQVLLREADRRSKDKPEQAVRENQAVILALAQLLGGRNLQLLVNEIKTNPQGKLPRVTLARRPDLQQHFVYSASLHVLGNQRLSSAVGEAKELLDSLNGGSGFSFVDLLADRAGIRFARIAAASPQSARAVQQFFTQQDRTEQELFPNKSRLPEGLPQAMFEQQYQSIDSAVYQQMVAEIDRRLNALPLYQIKP</sequence>